<accession>A0A167LBG1</accession>
<dbReference type="EMBL" id="AZHB01000044">
    <property type="protein sequence ID" value="OAA52886.1"/>
    <property type="molecule type" value="Genomic_DNA"/>
</dbReference>
<dbReference type="Gene3D" id="1.25.40.10">
    <property type="entry name" value="Tetratricopeptide repeat domain"/>
    <property type="match status" value="2"/>
</dbReference>
<dbReference type="Proteomes" id="UP000076744">
    <property type="component" value="Unassembled WGS sequence"/>
</dbReference>
<sequence length="494" mass="54965">MSDFEPKQGLYTKNTVFRRAATLTSSLVDRSSIFEIVPMYDAQRLRPEALKLLELLAFLGTGLPEDLVKALALELLPADNDDLDTTYDSAAYVAGRDVLAMEPLIVLEGPRRRLVLLDALQDQVIATLSDSKRHHFFVGVTRRIWARWPAGLPAPTQRGVLPEPGRWTQQQGLLSLLCAKLMTERAWYQIERGFRSKILPTLITAMEIGLKTEHPDQQAFIADVHFCLGVVAMESNDFAVSRINKEKFFDAVSQVCTALGVEDERLAVAYAERGISRVQDAQYDEAVADLGASIRIMRRLRGGAYVPQVAEANMAWALIAKNQLEEAGALLAESLEARRERLGEHDVEGTATGQLLAAMAALRAVQGDLDGSHALHQQAWEHLRKVVGTRDPCTARVTHQLAEHLLSQRQTEEALTLINDALNVWSLDPLANQNEEARTVYLKCRAMAALGRSETAMRLRDKAIMLYNAITTESKDANTIRVADFDALVPFWSR</sequence>
<dbReference type="AlphaFoldDB" id="A0A167LBG1"/>
<dbReference type="SUPFAM" id="SSF48452">
    <property type="entry name" value="TPR-like"/>
    <property type="match status" value="2"/>
</dbReference>
<dbReference type="GeneID" id="30025561"/>
<dbReference type="Pfam" id="PF13424">
    <property type="entry name" value="TPR_12"/>
    <property type="match status" value="1"/>
</dbReference>
<organism evidence="1 2">
    <name type="scientific">Cordyceps fumosorosea (strain ARSEF 2679)</name>
    <name type="common">Isaria fumosorosea</name>
    <dbReference type="NCBI Taxonomy" id="1081104"/>
    <lineage>
        <taxon>Eukaryota</taxon>
        <taxon>Fungi</taxon>
        <taxon>Dikarya</taxon>
        <taxon>Ascomycota</taxon>
        <taxon>Pezizomycotina</taxon>
        <taxon>Sordariomycetes</taxon>
        <taxon>Hypocreomycetidae</taxon>
        <taxon>Hypocreales</taxon>
        <taxon>Cordycipitaceae</taxon>
        <taxon>Cordyceps</taxon>
    </lineage>
</organism>
<protein>
    <submittedName>
        <fullName evidence="1">Tetratricopeptide repeat domain containing protein</fullName>
    </submittedName>
</protein>
<dbReference type="STRING" id="1081104.A0A167LBG1"/>
<reference evidence="1 2" key="1">
    <citation type="journal article" date="2016" name="Genome Biol. Evol.">
        <title>Divergent and convergent evolution of fungal pathogenicity.</title>
        <authorList>
            <person name="Shang Y."/>
            <person name="Xiao G."/>
            <person name="Zheng P."/>
            <person name="Cen K."/>
            <person name="Zhan S."/>
            <person name="Wang C."/>
        </authorList>
    </citation>
    <scope>NUCLEOTIDE SEQUENCE [LARGE SCALE GENOMIC DNA]</scope>
    <source>
        <strain evidence="1 2">ARSEF 2679</strain>
    </source>
</reference>
<dbReference type="InterPro" id="IPR011990">
    <property type="entry name" value="TPR-like_helical_dom_sf"/>
</dbReference>
<comment type="caution">
    <text evidence="1">The sequence shown here is derived from an EMBL/GenBank/DDBJ whole genome shotgun (WGS) entry which is preliminary data.</text>
</comment>
<proteinExistence type="predicted"/>
<keyword evidence="2" id="KW-1185">Reference proteome</keyword>
<gene>
    <name evidence="1" type="ORF">ISF_09269</name>
</gene>
<name>A0A167LBG1_CORFA</name>
<evidence type="ECO:0000313" key="1">
    <source>
        <dbReference type="EMBL" id="OAA52886.1"/>
    </source>
</evidence>
<dbReference type="RefSeq" id="XP_018699975.1">
    <property type="nucleotide sequence ID" value="XM_018852872.1"/>
</dbReference>
<dbReference type="OrthoDB" id="6161812at2759"/>
<evidence type="ECO:0000313" key="2">
    <source>
        <dbReference type="Proteomes" id="UP000076744"/>
    </source>
</evidence>